<feature type="compositionally biased region" description="Low complexity" evidence="3">
    <location>
        <begin position="640"/>
        <end position="660"/>
    </location>
</feature>
<dbReference type="InterPro" id="IPR019381">
    <property type="entry name" value="PACS1/2_C"/>
</dbReference>
<dbReference type="EMBL" id="CAIIXF020000008">
    <property type="protein sequence ID" value="CAH1792895.1"/>
    <property type="molecule type" value="Genomic_DNA"/>
</dbReference>
<comment type="similarity">
    <text evidence="1">Belongs to the PACS family.</text>
</comment>
<keyword evidence="7" id="KW-1185">Reference proteome</keyword>
<evidence type="ECO:0000313" key="7">
    <source>
        <dbReference type="Proteomes" id="UP000749559"/>
    </source>
</evidence>
<evidence type="ECO:0000259" key="4">
    <source>
        <dbReference type="Pfam" id="PF10254"/>
    </source>
</evidence>
<feature type="compositionally biased region" description="Polar residues" evidence="3">
    <location>
        <begin position="342"/>
        <end position="363"/>
    </location>
</feature>
<feature type="region of interest" description="Disordered" evidence="3">
    <location>
        <begin position="323"/>
        <end position="410"/>
    </location>
</feature>
<feature type="region of interest" description="Disordered" evidence="3">
    <location>
        <begin position="160"/>
        <end position="228"/>
    </location>
</feature>
<dbReference type="InterPro" id="IPR057541">
    <property type="entry name" value="PACS1/2_N"/>
</dbReference>
<feature type="domain" description="Phosphofurin acidic cluster sorting protein 1/2 C-terminal" evidence="4">
    <location>
        <begin position="416"/>
        <end position="857"/>
    </location>
</feature>
<accession>A0A8J1UJ24</accession>
<evidence type="ECO:0000256" key="2">
    <source>
        <dbReference type="ARBA" id="ARBA00022553"/>
    </source>
</evidence>
<sequence length="862" mass="96743">MKLFATWEVEKTAPNCIPRLCSLTLTRLVVLKPLENEPSAVIIAVKMQSSKRVLRSNEIIIPSGSDHLDTELDLSFSLQYPHFIKRDGNKLQIMVQRRKKYKNRTILGYKTLAIGQINMSQVLQHSVDRVLSLYSDLKERTNVVAQVTMLALSSQPVDHVENGRHKLPSVGADRSPDIENDSEDEAVEDPDVYVEYSSNDDLSDSPADEETRTRIRKGQRSLPFGRSGRGNLKQKFIALLRRFREAPEEIIDSEQDQDLAEEASQQDIDQLLNELEDMSDSGPEQEDNVSILSTPKPSLRPFFQGRAISHVDILDLPTRVCSVEESTGNSDDSSRRNDSDTYMDNLTDQEQSSDPPQHTTPPQTADPVQDKPKSPPLKPKTKTSFSGREKKRKDNLKPKMERQNSSDRVEMPRKVLLDHLSTVLAPYEYLPDTVILVNSNELHGQLLSQKLEEKQHKIICTCSDADVKATVNTIVTRIQKFCNSNSQAPPMVRIGIIGGDGYISSVLKPYVEQFSAKSPDWQSYIRFLVIPLGNSSIGKYLGGVDSAYQSMFLDPFWRDIFENQESQKPDMTDIVNRVTRYVNGASNLVQLPLAEAMITYKNKSTDEESSQVFLPFINDVRVGLTDASIIQSEYDDVLPQSPSLNTGLSSSPPSNSPSQPVVEKSRDNQNRPVTSIEKSRDNQTPPNSPSISQSSSAPVGPSSSNTSQELRLGPELFMDLQLDYWLAIVTKDVNEKDKVKRETTKCSMKAAFRSLLVTRLGQTGDNTLTMQVVTKEKKQKSLDSITKVMRIGKKSKETESKCQSVDGINRLICTSKSQSNPMTVMIDGNEWTGVKFFQLSSQWQTHIKYFPVSVFGHIDTPM</sequence>
<evidence type="ECO:0000259" key="5">
    <source>
        <dbReference type="Pfam" id="PF25332"/>
    </source>
</evidence>
<feature type="compositionally biased region" description="Basic and acidic residues" evidence="3">
    <location>
        <begin position="395"/>
        <end position="410"/>
    </location>
</feature>
<dbReference type="Proteomes" id="UP000749559">
    <property type="component" value="Unassembled WGS sequence"/>
</dbReference>
<name>A0A8J1UJ24_OWEFU</name>
<dbReference type="Pfam" id="PF10254">
    <property type="entry name" value="Pacs-1"/>
    <property type="match status" value="1"/>
</dbReference>
<proteinExistence type="inferred from homology"/>
<feature type="domain" description="Phosphofurin acidic cluster sorting protein 1/2 N-terminal C2" evidence="5">
    <location>
        <begin position="1"/>
        <end position="155"/>
    </location>
</feature>
<comment type="caution">
    <text evidence="6">The sequence shown here is derived from an EMBL/GenBank/DDBJ whole genome shotgun (WGS) entry which is preliminary data.</text>
</comment>
<keyword evidence="2" id="KW-0597">Phosphoprotein</keyword>
<protein>
    <submittedName>
        <fullName evidence="6">Uncharacterized protein</fullName>
    </submittedName>
</protein>
<dbReference type="AlphaFoldDB" id="A0A8J1UJ24"/>
<dbReference type="PANTHER" id="PTHR13280:SF17">
    <property type="entry name" value="KRUEPPEL TARGET AT 95D, ISOFORM A"/>
    <property type="match status" value="1"/>
</dbReference>
<dbReference type="PANTHER" id="PTHR13280">
    <property type="entry name" value="PHOSPHOFURIN ACIDIC CLUSTER SORTING PROTEIN"/>
    <property type="match status" value="1"/>
</dbReference>
<feature type="region of interest" description="Disordered" evidence="3">
    <location>
        <begin position="640"/>
        <end position="708"/>
    </location>
</feature>
<gene>
    <name evidence="6" type="ORF">OFUS_LOCUS17815</name>
</gene>
<evidence type="ECO:0000256" key="3">
    <source>
        <dbReference type="SAM" id="MobiDB-lite"/>
    </source>
</evidence>
<dbReference type="OrthoDB" id="28829at2759"/>
<organism evidence="6 7">
    <name type="scientific">Owenia fusiformis</name>
    <name type="common">Polychaete worm</name>
    <dbReference type="NCBI Taxonomy" id="6347"/>
    <lineage>
        <taxon>Eukaryota</taxon>
        <taxon>Metazoa</taxon>
        <taxon>Spiralia</taxon>
        <taxon>Lophotrochozoa</taxon>
        <taxon>Annelida</taxon>
        <taxon>Polychaeta</taxon>
        <taxon>Sedentaria</taxon>
        <taxon>Canalipalpata</taxon>
        <taxon>Sabellida</taxon>
        <taxon>Oweniida</taxon>
        <taxon>Oweniidae</taxon>
        <taxon>Owenia</taxon>
    </lineage>
</organism>
<dbReference type="GO" id="GO:0072659">
    <property type="term" value="P:protein localization to plasma membrane"/>
    <property type="evidence" value="ECO:0007669"/>
    <property type="project" value="TreeGrafter"/>
</dbReference>
<dbReference type="Pfam" id="PF25332">
    <property type="entry name" value="C2_PACS_N"/>
    <property type="match status" value="1"/>
</dbReference>
<feature type="compositionally biased region" description="Low complexity" evidence="3">
    <location>
        <begin position="689"/>
        <end position="707"/>
    </location>
</feature>
<feature type="compositionally biased region" description="Acidic residues" evidence="3">
    <location>
        <begin position="178"/>
        <end position="192"/>
    </location>
</feature>
<evidence type="ECO:0000313" key="6">
    <source>
        <dbReference type="EMBL" id="CAH1792895.1"/>
    </source>
</evidence>
<reference evidence="6" key="1">
    <citation type="submission" date="2022-03" db="EMBL/GenBank/DDBJ databases">
        <authorList>
            <person name="Martin C."/>
        </authorList>
    </citation>
    <scope>NUCLEOTIDE SEQUENCE</scope>
</reference>
<evidence type="ECO:0000256" key="1">
    <source>
        <dbReference type="ARBA" id="ARBA00008590"/>
    </source>
</evidence>